<keyword evidence="3 7" id="KW-0479">Metal-binding</keyword>
<dbReference type="InterPro" id="IPR001765">
    <property type="entry name" value="Carbonic_anhydrase"/>
</dbReference>
<dbReference type="Gene3D" id="3.40.1050.10">
    <property type="entry name" value="Carbonic anhydrase"/>
    <property type="match status" value="1"/>
</dbReference>
<dbReference type="GO" id="GO:0004089">
    <property type="term" value="F:carbonate dehydratase activity"/>
    <property type="evidence" value="ECO:0007669"/>
    <property type="project" value="UniProtKB-EC"/>
</dbReference>
<gene>
    <name evidence="8" type="ORF">GCU56_09520</name>
</gene>
<dbReference type="Proteomes" id="UP000470246">
    <property type="component" value="Unassembled WGS sequence"/>
</dbReference>
<comment type="function">
    <text evidence="5">Catalyzes the reversible hydration of carbon dioxide to form bicarbonate.</text>
</comment>
<dbReference type="GO" id="GO:0008270">
    <property type="term" value="F:zinc ion binding"/>
    <property type="evidence" value="ECO:0007669"/>
    <property type="project" value="InterPro"/>
</dbReference>
<evidence type="ECO:0000256" key="7">
    <source>
        <dbReference type="PIRSR" id="PIRSR601765-1"/>
    </source>
</evidence>
<feature type="binding site" evidence="7">
    <location>
        <position position="91"/>
    </location>
    <ligand>
        <name>Zn(2+)</name>
        <dbReference type="ChEBI" id="CHEBI:29105"/>
    </ligand>
</feature>
<keyword evidence="9" id="KW-1185">Reference proteome</keyword>
<comment type="catalytic activity">
    <reaction evidence="6">
        <text>hydrogencarbonate + H(+) = CO2 + H2O</text>
        <dbReference type="Rhea" id="RHEA:10748"/>
        <dbReference type="ChEBI" id="CHEBI:15377"/>
        <dbReference type="ChEBI" id="CHEBI:15378"/>
        <dbReference type="ChEBI" id="CHEBI:16526"/>
        <dbReference type="ChEBI" id="CHEBI:17544"/>
        <dbReference type="EC" id="4.2.1.1"/>
    </reaction>
</comment>
<reference evidence="8 9" key="1">
    <citation type="submission" date="2020-02" db="EMBL/GenBank/DDBJ databases">
        <title>Geodermatophilus sabuli CPCC 205279 I12A-02694.</title>
        <authorList>
            <person name="Jiang Z."/>
        </authorList>
    </citation>
    <scope>NUCLEOTIDE SEQUENCE [LARGE SCALE GENOMIC DNA]</scope>
    <source>
        <strain evidence="8 9">I12A-02694</strain>
    </source>
</reference>
<dbReference type="PANTHER" id="PTHR43175">
    <property type="entry name" value="CARBONIC ANHYDRASE"/>
    <property type="match status" value="1"/>
</dbReference>
<dbReference type="SMART" id="SM00947">
    <property type="entry name" value="Pro_CA"/>
    <property type="match status" value="1"/>
</dbReference>
<feature type="binding site" evidence="7">
    <location>
        <position position="35"/>
    </location>
    <ligand>
        <name>Zn(2+)</name>
        <dbReference type="ChEBI" id="CHEBI:29105"/>
    </ligand>
</feature>
<dbReference type="InterPro" id="IPR036874">
    <property type="entry name" value="Carbonic_anhydrase_sf"/>
</dbReference>
<feature type="binding site" evidence="7">
    <location>
        <position position="37"/>
    </location>
    <ligand>
        <name>Zn(2+)</name>
        <dbReference type="ChEBI" id="CHEBI:29105"/>
    </ligand>
</feature>
<evidence type="ECO:0000256" key="4">
    <source>
        <dbReference type="ARBA" id="ARBA00022833"/>
    </source>
</evidence>
<evidence type="ECO:0000256" key="5">
    <source>
        <dbReference type="ARBA" id="ARBA00024993"/>
    </source>
</evidence>
<dbReference type="SUPFAM" id="SSF53056">
    <property type="entry name" value="beta-carbonic anhydrase, cab"/>
    <property type="match status" value="1"/>
</dbReference>
<dbReference type="EC" id="4.2.1.1" evidence="2"/>
<name>A0A7K3W0C3_9ACTN</name>
<feature type="binding site" evidence="7">
    <location>
        <position position="88"/>
    </location>
    <ligand>
        <name>Zn(2+)</name>
        <dbReference type="ChEBI" id="CHEBI:29105"/>
    </ligand>
</feature>
<dbReference type="Pfam" id="PF00484">
    <property type="entry name" value="Pro_CA"/>
    <property type="match status" value="1"/>
</dbReference>
<evidence type="ECO:0000256" key="6">
    <source>
        <dbReference type="ARBA" id="ARBA00048348"/>
    </source>
</evidence>
<evidence type="ECO:0000256" key="1">
    <source>
        <dbReference type="ARBA" id="ARBA00006217"/>
    </source>
</evidence>
<comment type="caution">
    <text evidence="8">The sequence shown here is derived from an EMBL/GenBank/DDBJ whole genome shotgun (WGS) entry which is preliminary data.</text>
</comment>
<dbReference type="RefSeq" id="WP_163481490.1">
    <property type="nucleotide sequence ID" value="NZ_JAAGWF010000009.1"/>
</dbReference>
<sequence length="161" mass="17957">MSEIDRMLAANEQWAARFPGSKPVRPARKVAVVACMDSRMPLFGLLGLDVGDAHVIRNAGGVITEDVIRSLTVSQHLLGTREILLVHHTECGLQATDDRTFADRVEKATGRRPFWSVQAFTDVDDDVRTSIKQIQDCPYLISHKVRGTVYDVETGRLREVV</sequence>
<proteinExistence type="inferred from homology"/>
<dbReference type="EMBL" id="JAAGWF010000009">
    <property type="protein sequence ID" value="NEK58110.1"/>
    <property type="molecule type" value="Genomic_DNA"/>
</dbReference>
<organism evidence="8 9">
    <name type="scientific">Geodermatophilus sabuli</name>
    <dbReference type="NCBI Taxonomy" id="1564158"/>
    <lineage>
        <taxon>Bacteria</taxon>
        <taxon>Bacillati</taxon>
        <taxon>Actinomycetota</taxon>
        <taxon>Actinomycetes</taxon>
        <taxon>Geodermatophilales</taxon>
        <taxon>Geodermatophilaceae</taxon>
        <taxon>Geodermatophilus</taxon>
    </lineage>
</organism>
<comment type="similarity">
    <text evidence="1">Belongs to the beta-class carbonic anhydrase family.</text>
</comment>
<evidence type="ECO:0000256" key="3">
    <source>
        <dbReference type="ARBA" id="ARBA00022723"/>
    </source>
</evidence>
<keyword evidence="4 7" id="KW-0862">Zinc</keyword>
<evidence type="ECO:0000313" key="9">
    <source>
        <dbReference type="Proteomes" id="UP000470246"/>
    </source>
</evidence>
<dbReference type="AlphaFoldDB" id="A0A7K3W0C3"/>
<dbReference type="PANTHER" id="PTHR43175:SF3">
    <property type="entry name" value="CARBON DISULFIDE HYDROLASE"/>
    <property type="match status" value="1"/>
</dbReference>
<comment type="cofactor">
    <cofactor evidence="7">
        <name>Zn(2+)</name>
        <dbReference type="ChEBI" id="CHEBI:29105"/>
    </cofactor>
    <text evidence="7">Binds 1 zinc ion per subunit.</text>
</comment>
<evidence type="ECO:0000256" key="2">
    <source>
        <dbReference type="ARBA" id="ARBA00012925"/>
    </source>
</evidence>
<protein>
    <recommendedName>
        <fullName evidence="2">carbonic anhydrase</fullName>
        <ecNumber evidence="2">4.2.1.1</ecNumber>
    </recommendedName>
</protein>
<evidence type="ECO:0000313" key="8">
    <source>
        <dbReference type="EMBL" id="NEK58110.1"/>
    </source>
</evidence>
<accession>A0A7K3W0C3</accession>
<dbReference type="CDD" id="cd03379">
    <property type="entry name" value="beta_CA_cladeD"/>
    <property type="match status" value="1"/>
</dbReference>